<dbReference type="PANTHER" id="PTHR47326">
    <property type="entry name" value="TRANSPOSABLE ELEMENT TC3 TRANSPOSASE-LIKE PROTEIN"/>
    <property type="match status" value="1"/>
</dbReference>
<dbReference type="GO" id="GO:0003676">
    <property type="term" value="F:nucleic acid binding"/>
    <property type="evidence" value="ECO:0007669"/>
    <property type="project" value="InterPro"/>
</dbReference>
<dbReference type="AlphaFoldDB" id="A0AAN7P6B6"/>
<gene>
    <name evidence="1" type="ORF">RN001_005239</name>
</gene>
<keyword evidence="2" id="KW-1185">Reference proteome</keyword>
<dbReference type="InterPro" id="IPR036397">
    <property type="entry name" value="RNaseH_sf"/>
</dbReference>
<sequence>MQGKTQNCEKHVCITRFPKQNYKFWPRDAHFCEWLRQQELFDSEFSAKILFSNECCFTRNGVLNFLNTHLWNEENLHEIQQSNFQWQFSINIWVGILRNSLIELFILPERLTGDL</sequence>
<dbReference type="EMBL" id="JARPUR010000002">
    <property type="protein sequence ID" value="KAK4881920.1"/>
    <property type="molecule type" value="Genomic_DNA"/>
</dbReference>
<organism evidence="1 2">
    <name type="scientific">Aquatica leii</name>
    <dbReference type="NCBI Taxonomy" id="1421715"/>
    <lineage>
        <taxon>Eukaryota</taxon>
        <taxon>Metazoa</taxon>
        <taxon>Ecdysozoa</taxon>
        <taxon>Arthropoda</taxon>
        <taxon>Hexapoda</taxon>
        <taxon>Insecta</taxon>
        <taxon>Pterygota</taxon>
        <taxon>Neoptera</taxon>
        <taxon>Endopterygota</taxon>
        <taxon>Coleoptera</taxon>
        <taxon>Polyphaga</taxon>
        <taxon>Elateriformia</taxon>
        <taxon>Elateroidea</taxon>
        <taxon>Lampyridae</taxon>
        <taxon>Luciolinae</taxon>
        <taxon>Aquatica</taxon>
    </lineage>
</organism>
<comment type="caution">
    <text evidence="1">The sequence shown here is derived from an EMBL/GenBank/DDBJ whole genome shotgun (WGS) entry which is preliminary data.</text>
</comment>
<name>A0AAN7P6B6_9COLE</name>
<dbReference type="PANTHER" id="PTHR47326:SF1">
    <property type="entry name" value="HTH PSQ-TYPE DOMAIN-CONTAINING PROTEIN"/>
    <property type="match status" value="1"/>
</dbReference>
<evidence type="ECO:0000313" key="2">
    <source>
        <dbReference type="Proteomes" id="UP001353858"/>
    </source>
</evidence>
<dbReference type="Proteomes" id="UP001353858">
    <property type="component" value="Unassembled WGS sequence"/>
</dbReference>
<proteinExistence type="predicted"/>
<evidence type="ECO:0000313" key="1">
    <source>
        <dbReference type="EMBL" id="KAK4881920.1"/>
    </source>
</evidence>
<reference evidence="2" key="1">
    <citation type="submission" date="2023-01" db="EMBL/GenBank/DDBJ databases">
        <title>Key to firefly adult light organ development and bioluminescence: homeobox transcription factors regulate luciferase expression and transportation to peroxisome.</title>
        <authorList>
            <person name="Fu X."/>
        </authorList>
    </citation>
    <scope>NUCLEOTIDE SEQUENCE [LARGE SCALE GENOMIC DNA]</scope>
</reference>
<protein>
    <submittedName>
        <fullName evidence="1">Uncharacterized protein</fullName>
    </submittedName>
</protein>
<dbReference type="Gene3D" id="3.30.420.10">
    <property type="entry name" value="Ribonuclease H-like superfamily/Ribonuclease H"/>
    <property type="match status" value="1"/>
</dbReference>
<accession>A0AAN7P6B6</accession>